<dbReference type="RefSeq" id="WP_160932171.1">
    <property type="nucleotide sequence ID" value="NZ_WWEU01000008.1"/>
</dbReference>
<feature type="transmembrane region" description="Helical" evidence="1">
    <location>
        <begin position="204"/>
        <end position="225"/>
    </location>
</feature>
<name>A0A6L8LY60_9VIBR</name>
<accession>A0A6L8LY60</accession>
<evidence type="ECO:0000256" key="1">
    <source>
        <dbReference type="SAM" id="Phobius"/>
    </source>
</evidence>
<proteinExistence type="predicted"/>
<feature type="transmembrane region" description="Helical" evidence="1">
    <location>
        <begin position="100"/>
        <end position="117"/>
    </location>
</feature>
<evidence type="ECO:0000313" key="4">
    <source>
        <dbReference type="Proteomes" id="UP000478571"/>
    </source>
</evidence>
<feature type="transmembrane region" description="Helical" evidence="1">
    <location>
        <begin position="178"/>
        <end position="198"/>
    </location>
</feature>
<dbReference type="GO" id="GO:0016020">
    <property type="term" value="C:membrane"/>
    <property type="evidence" value="ECO:0007669"/>
    <property type="project" value="InterPro"/>
</dbReference>
<sequence length="287" mass="31672">MSKLSLQTLALWLLIAGNLSASLSDVMVKLLDGSIHPNQYIFIRQLISMIVIYPFWRKECVESRQLHAPWLNLFRAHLVIIGSGCMVVAITHMTLASANAVFYAAPLLMLPISVLMLKETPPRSKILATIIGFIGVLIVLRPSQFHWAAIFALSTATTLALFNVSARKLPQKQTMTNTLFWTSALSVPLSAVLALAYWQPISFVQLSLIAASAVFILLYNGLAVLAYRKAPAGEIGVAEYSGLVFVTLFGVWWFNEVPDWLTAIGILCIIVPLLPIKRGVRHSSRQS</sequence>
<feature type="transmembrane region" description="Helical" evidence="1">
    <location>
        <begin position="76"/>
        <end position="94"/>
    </location>
</feature>
<keyword evidence="1" id="KW-1133">Transmembrane helix</keyword>
<feature type="transmembrane region" description="Helical" evidence="1">
    <location>
        <begin position="40"/>
        <end position="56"/>
    </location>
</feature>
<feature type="transmembrane region" description="Helical" evidence="1">
    <location>
        <begin position="146"/>
        <end position="166"/>
    </location>
</feature>
<feature type="domain" description="EamA" evidence="2">
    <location>
        <begin position="147"/>
        <end position="271"/>
    </location>
</feature>
<dbReference type="PANTHER" id="PTHR22911">
    <property type="entry name" value="ACYL-MALONYL CONDENSING ENZYME-RELATED"/>
    <property type="match status" value="1"/>
</dbReference>
<dbReference type="Pfam" id="PF00892">
    <property type="entry name" value="EamA"/>
    <property type="match status" value="2"/>
</dbReference>
<dbReference type="InterPro" id="IPR037185">
    <property type="entry name" value="EmrE-like"/>
</dbReference>
<reference evidence="3 4" key="1">
    <citation type="submission" date="2020-01" db="EMBL/GenBank/DDBJ databases">
        <title>Draft Genome Sequence of Vibrio sp. strain OCN044, Isolated from a Healthy Coral at Palmyra Atoll.</title>
        <authorList>
            <person name="Videau P."/>
            <person name="Loughran R."/>
            <person name="Esquivel A."/>
            <person name="Deadmond M."/>
            <person name="Paddock B.E."/>
            <person name="Saw J.H."/>
            <person name="Ushijima B."/>
        </authorList>
    </citation>
    <scope>NUCLEOTIDE SEQUENCE [LARGE SCALE GENOMIC DNA]</scope>
    <source>
        <strain evidence="3 4">OCN044</strain>
    </source>
</reference>
<dbReference type="PANTHER" id="PTHR22911:SF103">
    <property type="entry name" value="BLR2811 PROTEIN"/>
    <property type="match status" value="1"/>
</dbReference>
<protein>
    <submittedName>
        <fullName evidence="3">EamA family transporter</fullName>
    </submittedName>
</protein>
<evidence type="ECO:0000259" key="2">
    <source>
        <dbReference type="Pfam" id="PF00892"/>
    </source>
</evidence>
<keyword evidence="1" id="KW-0812">Transmembrane</keyword>
<dbReference type="Proteomes" id="UP000478571">
    <property type="component" value="Unassembled WGS sequence"/>
</dbReference>
<dbReference type="InterPro" id="IPR000620">
    <property type="entry name" value="EamA_dom"/>
</dbReference>
<dbReference type="EMBL" id="WWEU01000008">
    <property type="protein sequence ID" value="MYM61058.1"/>
    <property type="molecule type" value="Genomic_DNA"/>
</dbReference>
<gene>
    <name evidence="3" type="ORF">GTG28_17660</name>
</gene>
<evidence type="ECO:0000313" key="3">
    <source>
        <dbReference type="EMBL" id="MYM61058.1"/>
    </source>
</evidence>
<feature type="transmembrane region" description="Helical" evidence="1">
    <location>
        <begin position="237"/>
        <end position="254"/>
    </location>
</feature>
<dbReference type="SUPFAM" id="SSF103481">
    <property type="entry name" value="Multidrug resistance efflux transporter EmrE"/>
    <property type="match status" value="2"/>
</dbReference>
<keyword evidence="1" id="KW-0472">Membrane</keyword>
<feature type="domain" description="EamA" evidence="2">
    <location>
        <begin position="10"/>
        <end position="140"/>
    </location>
</feature>
<comment type="caution">
    <text evidence="3">The sequence shown here is derived from an EMBL/GenBank/DDBJ whole genome shotgun (WGS) entry which is preliminary data.</text>
</comment>
<feature type="transmembrane region" description="Helical" evidence="1">
    <location>
        <begin position="260"/>
        <end position="276"/>
    </location>
</feature>
<organism evidence="3 4">
    <name type="scientific">Vibrio tetraodonis subsp. pristinus</name>
    <dbReference type="NCBI Taxonomy" id="2695891"/>
    <lineage>
        <taxon>Bacteria</taxon>
        <taxon>Pseudomonadati</taxon>
        <taxon>Pseudomonadota</taxon>
        <taxon>Gammaproteobacteria</taxon>
        <taxon>Vibrionales</taxon>
        <taxon>Vibrionaceae</taxon>
        <taxon>Vibrio</taxon>
    </lineage>
</organism>
<keyword evidence="4" id="KW-1185">Reference proteome</keyword>
<dbReference type="AlphaFoldDB" id="A0A6L8LY60"/>
<dbReference type="Gene3D" id="1.10.3730.20">
    <property type="match status" value="1"/>
</dbReference>
<feature type="transmembrane region" description="Helical" evidence="1">
    <location>
        <begin position="124"/>
        <end position="140"/>
    </location>
</feature>